<evidence type="ECO:0000256" key="2">
    <source>
        <dbReference type="ARBA" id="ARBA00005236"/>
    </source>
</evidence>
<keyword evidence="4 7" id="KW-0812">Transmembrane</keyword>
<evidence type="ECO:0000259" key="8">
    <source>
        <dbReference type="Pfam" id="PF02687"/>
    </source>
</evidence>
<keyword evidence="6 7" id="KW-0472">Membrane</keyword>
<keyword evidence="5 7" id="KW-1133">Transmembrane helix</keyword>
<evidence type="ECO:0000313" key="9">
    <source>
        <dbReference type="EMBL" id="MBY5959219.1"/>
    </source>
</evidence>
<feature type="transmembrane region" description="Helical" evidence="7">
    <location>
        <begin position="289"/>
        <end position="319"/>
    </location>
</feature>
<dbReference type="GO" id="GO:0044874">
    <property type="term" value="P:lipoprotein localization to outer membrane"/>
    <property type="evidence" value="ECO:0007669"/>
    <property type="project" value="TreeGrafter"/>
</dbReference>
<evidence type="ECO:0000313" key="10">
    <source>
        <dbReference type="Proteomes" id="UP000753961"/>
    </source>
</evidence>
<dbReference type="Proteomes" id="UP000753961">
    <property type="component" value="Unassembled WGS sequence"/>
</dbReference>
<organism evidence="9 10">
    <name type="scientific">Membranihabitans marinus</name>
    <dbReference type="NCBI Taxonomy" id="1227546"/>
    <lineage>
        <taxon>Bacteria</taxon>
        <taxon>Pseudomonadati</taxon>
        <taxon>Bacteroidota</taxon>
        <taxon>Saprospiria</taxon>
        <taxon>Saprospirales</taxon>
        <taxon>Saprospiraceae</taxon>
        <taxon>Membranihabitans</taxon>
    </lineage>
</organism>
<evidence type="ECO:0000256" key="5">
    <source>
        <dbReference type="ARBA" id="ARBA00022989"/>
    </source>
</evidence>
<comment type="caution">
    <text evidence="9">The sequence shown here is derived from an EMBL/GenBank/DDBJ whole genome shotgun (WGS) entry which is preliminary data.</text>
</comment>
<dbReference type="PANTHER" id="PTHR30489:SF0">
    <property type="entry name" value="LIPOPROTEIN-RELEASING SYSTEM TRANSMEMBRANE PROTEIN LOLE"/>
    <property type="match status" value="1"/>
</dbReference>
<dbReference type="PANTHER" id="PTHR30489">
    <property type="entry name" value="LIPOPROTEIN-RELEASING SYSTEM TRANSMEMBRANE PROTEIN LOLE"/>
    <property type="match status" value="1"/>
</dbReference>
<dbReference type="RefSeq" id="WP_222580758.1">
    <property type="nucleotide sequence ID" value="NZ_JAHVHU010000013.1"/>
</dbReference>
<comment type="similarity">
    <text evidence="2">Belongs to the ABC-4 integral membrane protein family. LolC/E subfamily.</text>
</comment>
<evidence type="ECO:0000256" key="4">
    <source>
        <dbReference type="ARBA" id="ARBA00022692"/>
    </source>
</evidence>
<feature type="transmembrane region" description="Helical" evidence="7">
    <location>
        <begin position="339"/>
        <end position="366"/>
    </location>
</feature>
<dbReference type="GO" id="GO:0098797">
    <property type="term" value="C:plasma membrane protein complex"/>
    <property type="evidence" value="ECO:0007669"/>
    <property type="project" value="TreeGrafter"/>
</dbReference>
<gene>
    <name evidence="9" type="ORF">KUV50_13785</name>
</gene>
<evidence type="ECO:0000256" key="3">
    <source>
        <dbReference type="ARBA" id="ARBA00022475"/>
    </source>
</evidence>
<reference evidence="9" key="1">
    <citation type="submission" date="2021-06" db="EMBL/GenBank/DDBJ databases">
        <title>44 bacteria genomes isolated from Dapeng, Shenzhen.</title>
        <authorList>
            <person name="Zheng W."/>
            <person name="Yu S."/>
            <person name="Huang Y."/>
        </authorList>
    </citation>
    <scope>NUCLEOTIDE SEQUENCE</scope>
    <source>
        <strain evidence="9">DP5N28-2</strain>
    </source>
</reference>
<name>A0A953LDT4_9BACT</name>
<dbReference type="EMBL" id="JAHVHU010000013">
    <property type="protein sequence ID" value="MBY5959219.1"/>
    <property type="molecule type" value="Genomic_DNA"/>
</dbReference>
<evidence type="ECO:0000256" key="6">
    <source>
        <dbReference type="ARBA" id="ARBA00023136"/>
    </source>
</evidence>
<comment type="subcellular location">
    <subcellularLocation>
        <location evidence="1">Cell membrane</location>
        <topology evidence="1">Multi-pass membrane protein</topology>
    </subcellularLocation>
</comment>
<dbReference type="AlphaFoldDB" id="A0A953LDT4"/>
<feature type="transmembrane region" description="Helical" evidence="7">
    <location>
        <begin position="247"/>
        <end position="269"/>
    </location>
</feature>
<accession>A0A953LDT4</accession>
<dbReference type="InterPro" id="IPR003838">
    <property type="entry name" value="ABC3_permease_C"/>
</dbReference>
<protein>
    <submittedName>
        <fullName evidence="9">FtsX-like permease family protein</fullName>
    </submittedName>
</protein>
<dbReference type="Pfam" id="PF02687">
    <property type="entry name" value="FtsX"/>
    <property type="match status" value="1"/>
</dbReference>
<keyword evidence="3" id="KW-1003">Cell membrane</keyword>
<proteinExistence type="inferred from homology"/>
<evidence type="ECO:0000256" key="1">
    <source>
        <dbReference type="ARBA" id="ARBA00004651"/>
    </source>
</evidence>
<dbReference type="InterPro" id="IPR051447">
    <property type="entry name" value="Lipoprotein-release_system"/>
</dbReference>
<keyword evidence="10" id="KW-1185">Reference proteome</keyword>
<evidence type="ECO:0000256" key="7">
    <source>
        <dbReference type="SAM" id="Phobius"/>
    </source>
</evidence>
<sequence length="385" mass="43259">MKLAFQIAYKNLIGSGLRTWLNVIVLSFVFVVIIFFNGLIDGWNQQSLQESIKWEYANGYLLNNDYDPNDAFTIADGHGHLPDSDTKNLTPVLIRQATIYPQGRLKSVLLKGIPAGQETIALPTASLDSSHANIPVLIGKRMAETAKLKEGDQVLMRWRDKNGTFDAADVTVHRIFDTSVASMDNGQIWMPVERLWELTGLHGQATLYIADSDFQTENFDGWNFESQDELLQDFRDLIEMKKVSGNFMYIILLFIALIAIFDTQVLSIFRRQKEIGTYVAMGMTRMQVLRLFTVEGAMYSVFGVVLGMAYGIPLFIVLSRMGITLPEFYQDMGVNLPRTIYPVFGVELIVLTVLALIISATLVSLIPARKIARMDPVMALKGKIQ</sequence>
<feature type="transmembrane region" description="Helical" evidence="7">
    <location>
        <begin position="20"/>
        <end position="40"/>
    </location>
</feature>
<feature type="domain" description="ABC3 transporter permease C-terminal" evidence="8">
    <location>
        <begin position="246"/>
        <end position="376"/>
    </location>
</feature>